<proteinExistence type="predicted"/>
<evidence type="ECO:0000313" key="1">
    <source>
        <dbReference type="EMBL" id="KYG77482.1"/>
    </source>
</evidence>
<dbReference type="EMBL" id="LRPC01000001">
    <property type="protein sequence ID" value="KYG77482.1"/>
    <property type="molecule type" value="Genomic_DNA"/>
</dbReference>
<accession>A0A150XFJ5</accession>
<dbReference type="OrthoDB" id="9812126at2"/>
<reference evidence="1 2" key="1">
    <citation type="submission" date="2016-01" db="EMBL/GenBank/DDBJ databases">
        <title>Genome sequencing of Roseivirga spongicola UST030701-084.</title>
        <authorList>
            <person name="Selvaratnam C."/>
            <person name="Thevarajoo S."/>
            <person name="Goh K.M."/>
            <person name="Ee R."/>
            <person name="Chan K.-G."/>
            <person name="Chong C.S."/>
        </authorList>
    </citation>
    <scope>NUCLEOTIDE SEQUENCE [LARGE SCALE GENOMIC DNA]</scope>
    <source>
        <strain evidence="1 2">UST030701-084</strain>
    </source>
</reference>
<evidence type="ECO:0000313" key="2">
    <source>
        <dbReference type="Proteomes" id="UP000075606"/>
    </source>
</evidence>
<dbReference type="Proteomes" id="UP000075606">
    <property type="component" value="Unassembled WGS sequence"/>
</dbReference>
<comment type="caution">
    <text evidence="1">The sequence shown here is derived from an EMBL/GenBank/DDBJ whole genome shotgun (WGS) entry which is preliminary data.</text>
</comment>
<protein>
    <recommendedName>
        <fullName evidence="3">Cadherin domain-containing protein</fullName>
    </recommendedName>
</protein>
<dbReference type="RefSeq" id="WP_068215863.1">
    <property type="nucleotide sequence ID" value="NZ_CP139724.1"/>
</dbReference>
<organism evidence="1 2">
    <name type="scientific">Roseivirga spongicola</name>
    <dbReference type="NCBI Taxonomy" id="333140"/>
    <lineage>
        <taxon>Bacteria</taxon>
        <taxon>Pseudomonadati</taxon>
        <taxon>Bacteroidota</taxon>
        <taxon>Cytophagia</taxon>
        <taxon>Cytophagales</taxon>
        <taxon>Roseivirgaceae</taxon>
        <taxon>Roseivirga</taxon>
    </lineage>
</organism>
<name>A0A150XFJ5_9BACT</name>
<sequence length="402" mass="44328">MRKITALALLLSMFLYQCDSEDKEPVPVPEITITAPTLSIDENPEQGAVIGTIPVDVVNGTDVTLAITSQTPADAVSLNANNELVVNDASIFDFEVNESISVTLEATVDEVTESATLNIAINNLADYVGFNSDSHTYTIKENTLSGEFEETLSDLLTAEQGLNYSFDYDENLSPLLKGDARVFDFNNLTGLLEFWNSGNWDFEEITGFTSEGDGLKTWSDTIYILDVEGEVLDQMTLNIQIEDVEGENEFDERVNHQGQTISQIRNLIGSDIYGQTYKGGRIIRVNADYSVVLVAPEKIEAGTYSELVEAVESYSNDGNDEWYIPPTAEYRGGLTYRIAPLFISVGQHETIVTSKENGEHELFLRYYLGKSSSGAIVISHAQFGISANFPFISRPISLVDKP</sequence>
<keyword evidence="2" id="KW-1185">Reference proteome</keyword>
<dbReference type="AlphaFoldDB" id="A0A150XFJ5"/>
<gene>
    <name evidence="1" type="ORF">AWW68_01555</name>
</gene>
<evidence type="ECO:0008006" key="3">
    <source>
        <dbReference type="Google" id="ProtNLM"/>
    </source>
</evidence>